<comment type="subcellular location">
    <subcellularLocation>
        <location evidence="8">Cytoplasm</location>
    </subcellularLocation>
</comment>
<evidence type="ECO:0000256" key="8">
    <source>
        <dbReference type="HAMAP-Rule" id="MF_00101"/>
    </source>
</evidence>
<keyword evidence="8" id="KW-0963">Cytoplasm</keyword>
<dbReference type="EC" id="2.7.8.7" evidence="8"/>
<dbReference type="InterPro" id="IPR002582">
    <property type="entry name" value="ACPS"/>
</dbReference>
<name>A0ABU2K484_9ACTN</name>
<evidence type="ECO:0000256" key="1">
    <source>
        <dbReference type="ARBA" id="ARBA00022516"/>
    </source>
</evidence>
<proteinExistence type="inferred from homology"/>
<dbReference type="InterPro" id="IPR004568">
    <property type="entry name" value="Ppantetheine-prot_Trfase_dom"/>
</dbReference>
<dbReference type="Proteomes" id="UP001183222">
    <property type="component" value="Unassembled WGS sequence"/>
</dbReference>
<evidence type="ECO:0000313" key="10">
    <source>
        <dbReference type="EMBL" id="MDT0274983.1"/>
    </source>
</evidence>
<organism evidence="10 11">
    <name type="scientific">Blastococcus goldschmidtiae</name>
    <dbReference type="NCBI Taxonomy" id="3075546"/>
    <lineage>
        <taxon>Bacteria</taxon>
        <taxon>Bacillati</taxon>
        <taxon>Actinomycetota</taxon>
        <taxon>Actinomycetes</taxon>
        <taxon>Geodermatophilales</taxon>
        <taxon>Geodermatophilaceae</taxon>
        <taxon>Blastococcus</taxon>
    </lineage>
</organism>
<dbReference type="InterPro" id="IPR037143">
    <property type="entry name" value="4-PPantetheinyl_Trfase_dom_sf"/>
</dbReference>
<comment type="catalytic activity">
    <reaction evidence="8">
        <text>apo-[ACP] + CoA = holo-[ACP] + adenosine 3',5'-bisphosphate + H(+)</text>
        <dbReference type="Rhea" id="RHEA:12068"/>
        <dbReference type="Rhea" id="RHEA-COMP:9685"/>
        <dbReference type="Rhea" id="RHEA-COMP:9690"/>
        <dbReference type="ChEBI" id="CHEBI:15378"/>
        <dbReference type="ChEBI" id="CHEBI:29999"/>
        <dbReference type="ChEBI" id="CHEBI:57287"/>
        <dbReference type="ChEBI" id="CHEBI:58343"/>
        <dbReference type="ChEBI" id="CHEBI:64479"/>
        <dbReference type="EC" id="2.7.8.7"/>
    </reaction>
</comment>
<dbReference type="NCBIfam" id="TIGR00556">
    <property type="entry name" value="pantethn_trn"/>
    <property type="match status" value="1"/>
</dbReference>
<evidence type="ECO:0000313" key="11">
    <source>
        <dbReference type="Proteomes" id="UP001183222"/>
    </source>
</evidence>
<keyword evidence="5 8" id="KW-0460">Magnesium</keyword>
<comment type="similarity">
    <text evidence="8">Belongs to the P-Pant transferase superfamily. AcpS family.</text>
</comment>
<dbReference type="Gene3D" id="3.90.470.20">
    <property type="entry name" value="4'-phosphopantetheinyl transferase domain"/>
    <property type="match status" value="1"/>
</dbReference>
<dbReference type="SUPFAM" id="SSF56214">
    <property type="entry name" value="4'-phosphopantetheinyl transferase"/>
    <property type="match status" value="1"/>
</dbReference>
<keyword evidence="3 8" id="KW-0479">Metal-binding</keyword>
<evidence type="ECO:0000256" key="2">
    <source>
        <dbReference type="ARBA" id="ARBA00022679"/>
    </source>
</evidence>
<dbReference type="Pfam" id="PF01648">
    <property type="entry name" value="ACPS"/>
    <property type="match status" value="1"/>
</dbReference>
<keyword evidence="1 8" id="KW-0444">Lipid biosynthesis</keyword>
<keyword evidence="7 8" id="KW-0275">Fatty acid biosynthesis</keyword>
<keyword evidence="4 8" id="KW-0276">Fatty acid metabolism</keyword>
<evidence type="ECO:0000256" key="6">
    <source>
        <dbReference type="ARBA" id="ARBA00023098"/>
    </source>
</evidence>
<evidence type="ECO:0000259" key="9">
    <source>
        <dbReference type="Pfam" id="PF01648"/>
    </source>
</evidence>
<comment type="caution">
    <text evidence="10">The sequence shown here is derived from an EMBL/GenBank/DDBJ whole genome shotgun (WGS) entry which is preliminary data.</text>
</comment>
<sequence>MIIGVGIDVVPVERFAASLLRTPALRDRLFTAAEQVTPSGAARSSESLAARFAAKEALAKALGAPGDLRWHDTEVTVGDHGRPHLEVRGSVAGRAAQLGVTTWHVSLSHDGGIASAVVVAEGLAARGDAG</sequence>
<dbReference type="RefSeq" id="WP_311343800.1">
    <property type="nucleotide sequence ID" value="NZ_JAVREI010000001.1"/>
</dbReference>
<dbReference type="EMBL" id="JAVREI010000001">
    <property type="protein sequence ID" value="MDT0274983.1"/>
    <property type="molecule type" value="Genomic_DNA"/>
</dbReference>
<keyword evidence="11" id="KW-1185">Reference proteome</keyword>
<feature type="binding site" evidence="8">
    <location>
        <position position="56"/>
    </location>
    <ligand>
        <name>Mg(2+)</name>
        <dbReference type="ChEBI" id="CHEBI:18420"/>
    </ligand>
</feature>
<evidence type="ECO:0000256" key="5">
    <source>
        <dbReference type="ARBA" id="ARBA00022842"/>
    </source>
</evidence>
<evidence type="ECO:0000256" key="3">
    <source>
        <dbReference type="ARBA" id="ARBA00022723"/>
    </source>
</evidence>
<reference evidence="11" key="1">
    <citation type="submission" date="2023-07" db="EMBL/GenBank/DDBJ databases">
        <title>30 novel species of actinomycetes from the DSMZ collection.</title>
        <authorList>
            <person name="Nouioui I."/>
        </authorList>
    </citation>
    <scope>NUCLEOTIDE SEQUENCE [LARGE SCALE GENOMIC DNA]</scope>
    <source>
        <strain evidence="11">DSM 46792</strain>
    </source>
</reference>
<evidence type="ECO:0000256" key="7">
    <source>
        <dbReference type="ARBA" id="ARBA00023160"/>
    </source>
</evidence>
<gene>
    <name evidence="8" type="primary">acpS</name>
    <name evidence="10" type="ORF">RM425_03650</name>
</gene>
<comment type="function">
    <text evidence="8">Transfers the 4'-phosphopantetheine moiety from coenzyme A to a Ser of acyl-carrier-protein.</text>
</comment>
<dbReference type="NCBIfam" id="TIGR00516">
    <property type="entry name" value="acpS"/>
    <property type="match status" value="1"/>
</dbReference>
<evidence type="ECO:0000256" key="4">
    <source>
        <dbReference type="ARBA" id="ARBA00022832"/>
    </source>
</evidence>
<feature type="binding site" evidence="8">
    <location>
        <position position="8"/>
    </location>
    <ligand>
        <name>Mg(2+)</name>
        <dbReference type="ChEBI" id="CHEBI:18420"/>
    </ligand>
</feature>
<feature type="domain" description="4'-phosphopantetheinyl transferase" evidence="9">
    <location>
        <begin position="4"/>
        <end position="100"/>
    </location>
</feature>
<dbReference type="InterPro" id="IPR008278">
    <property type="entry name" value="4-PPantetheinyl_Trfase_dom"/>
</dbReference>
<dbReference type="NCBIfam" id="NF000832">
    <property type="entry name" value="PRK00070.3-2"/>
    <property type="match status" value="1"/>
</dbReference>
<keyword evidence="6 8" id="KW-0443">Lipid metabolism</keyword>
<comment type="cofactor">
    <cofactor evidence="8">
        <name>Mg(2+)</name>
        <dbReference type="ChEBI" id="CHEBI:18420"/>
    </cofactor>
</comment>
<dbReference type="HAMAP" id="MF_00101">
    <property type="entry name" value="AcpS"/>
    <property type="match status" value="1"/>
</dbReference>
<keyword evidence="2 8" id="KW-0808">Transferase</keyword>
<protein>
    <recommendedName>
        <fullName evidence="8">Holo-[acyl-carrier-protein] synthase</fullName>
        <shortName evidence="8">Holo-ACP synthase</shortName>
        <ecNumber evidence="8">2.7.8.7</ecNumber>
    </recommendedName>
    <alternativeName>
        <fullName evidence="8">4'-phosphopantetheinyl transferase AcpS</fullName>
    </alternativeName>
</protein>
<dbReference type="GO" id="GO:0008897">
    <property type="term" value="F:holo-[acyl-carrier-protein] synthase activity"/>
    <property type="evidence" value="ECO:0007669"/>
    <property type="project" value="UniProtKB-EC"/>
</dbReference>
<accession>A0ABU2K484</accession>